<evidence type="ECO:0000256" key="1">
    <source>
        <dbReference type="SAM" id="Phobius"/>
    </source>
</evidence>
<dbReference type="Proteomes" id="UP000015102">
    <property type="component" value="Unassembled WGS sequence"/>
</dbReference>
<protein>
    <recommendedName>
        <fullName evidence="4">G-protein coupled receptors family 1 profile domain-containing protein</fullName>
    </recommendedName>
</protein>
<keyword evidence="1" id="KW-1133">Transmembrane helix</keyword>
<keyword evidence="1" id="KW-0812">Transmembrane</keyword>
<dbReference type="STRING" id="36166.T1H2V6"/>
<sequence>TFLFQGCVAILSLTWIINLTVFSFLVLPKGYYFDGTGLMACEPYYTKPSYRILATCSLYFPTTMVVMYCYGSSFHMSQFLLNDPVQTDASNPFSTPNSLNFRLAMGVVGMSSSTA</sequence>
<reference evidence="3" key="1">
    <citation type="submission" date="2013-02" db="EMBL/GenBank/DDBJ databases">
        <authorList>
            <person name="Hughes D."/>
        </authorList>
    </citation>
    <scope>NUCLEOTIDE SEQUENCE</scope>
    <source>
        <strain>Durham</strain>
        <strain evidence="3">NC isolate 2 -- Noor lab</strain>
    </source>
</reference>
<dbReference type="EMBL" id="CAQQ02085570">
    <property type="status" value="NOT_ANNOTATED_CDS"/>
    <property type="molecule type" value="Genomic_DNA"/>
</dbReference>
<dbReference type="HOGENOM" id="CLU_2114985_0_0_1"/>
<dbReference type="AlphaFoldDB" id="T1H2V6"/>
<evidence type="ECO:0008006" key="4">
    <source>
        <dbReference type="Google" id="ProtNLM"/>
    </source>
</evidence>
<organism evidence="2 3">
    <name type="scientific">Megaselia scalaris</name>
    <name type="common">Humpbacked fly</name>
    <name type="synonym">Phora scalaris</name>
    <dbReference type="NCBI Taxonomy" id="36166"/>
    <lineage>
        <taxon>Eukaryota</taxon>
        <taxon>Metazoa</taxon>
        <taxon>Ecdysozoa</taxon>
        <taxon>Arthropoda</taxon>
        <taxon>Hexapoda</taxon>
        <taxon>Insecta</taxon>
        <taxon>Pterygota</taxon>
        <taxon>Neoptera</taxon>
        <taxon>Endopterygota</taxon>
        <taxon>Diptera</taxon>
        <taxon>Brachycera</taxon>
        <taxon>Muscomorpha</taxon>
        <taxon>Platypezoidea</taxon>
        <taxon>Phoridae</taxon>
        <taxon>Megaseliini</taxon>
        <taxon>Megaselia</taxon>
    </lineage>
</organism>
<evidence type="ECO:0000313" key="3">
    <source>
        <dbReference type="Proteomes" id="UP000015102"/>
    </source>
</evidence>
<accession>T1H2V6</accession>
<name>T1H2V6_MEGSC</name>
<feature type="transmembrane region" description="Helical" evidence="1">
    <location>
        <begin position="7"/>
        <end position="28"/>
    </location>
</feature>
<keyword evidence="1" id="KW-0472">Membrane</keyword>
<evidence type="ECO:0000313" key="2">
    <source>
        <dbReference type="EnsemblMetazoa" id="MESCA010562-PA"/>
    </source>
</evidence>
<reference evidence="2" key="2">
    <citation type="submission" date="2015-06" db="UniProtKB">
        <authorList>
            <consortium name="EnsemblMetazoa"/>
        </authorList>
    </citation>
    <scope>IDENTIFICATION</scope>
</reference>
<dbReference type="EnsemblMetazoa" id="MESCA010562-RA">
    <property type="protein sequence ID" value="MESCA010562-PA"/>
    <property type="gene ID" value="MESCA010562"/>
</dbReference>
<dbReference type="OMA" id="QYYMRQG"/>
<feature type="transmembrane region" description="Helical" evidence="1">
    <location>
        <begin position="48"/>
        <end position="70"/>
    </location>
</feature>
<keyword evidence="3" id="KW-1185">Reference proteome</keyword>
<proteinExistence type="predicted"/>